<feature type="transmembrane region" description="Helical" evidence="5">
    <location>
        <begin position="316"/>
        <end position="346"/>
    </location>
</feature>
<dbReference type="GO" id="GO:0015179">
    <property type="term" value="F:L-amino acid transmembrane transporter activity"/>
    <property type="evidence" value="ECO:0007669"/>
    <property type="project" value="TreeGrafter"/>
</dbReference>
<comment type="caution">
    <text evidence="7">The sequence shown here is derived from an EMBL/GenBank/DDBJ whole genome shotgun (WGS) entry which is preliminary data.</text>
</comment>
<evidence type="ECO:0000256" key="5">
    <source>
        <dbReference type="SAM" id="Phobius"/>
    </source>
</evidence>
<feature type="transmembrane region" description="Helical" evidence="5">
    <location>
        <begin position="85"/>
        <end position="105"/>
    </location>
</feature>
<feature type="transmembrane region" description="Helical" evidence="5">
    <location>
        <begin position="59"/>
        <end position="79"/>
    </location>
</feature>
<evidence type="ECO:0000256" key="1">
    <source>
        <dbReference type="ARBA" id="ARBA00004141"/>
    </source>
</evidence>
<name>A0AAV8UNK1_9RHOD</name>
<feature type="transmembrane region" description="Helical" evidence="5">
    <location>
        <begin position="176"/>
        <end position="193"/>
    </location>
</feature>
<keyword evidence="2 5" id="KW-0812">Transmembrane</keyword>
<proteinExistence type="predicted"/>
<feature type="transmembrane region" description="Helical" evidence="5">
    <location>
        <begin position="200"/>
        <end position="219"/>
    </location>
</feature>
<keyword evidence="8" id="KW-1185">Reference proteome</keyword>
<feature type="transmembrane region" description="Helical" evidence="5">
    <location>
        <begin position="392"/>
        <end position="414"/>
    </location>
</feature>
<dbReference type="InterPro" id="IPR013057">
    <property type="entry name" value="AA_transpt_TM"/>
</dbReference>
<evidence type="ECO:0000256" key="2">
    <source>
        <dbReference type="ARBA" id="ARBA00022692"/>
    </source>
</evidence>
<keyword evidence="3 5" id="KW-1133">Transmembrane helix</keyword>
<dbReference type="GO" id="GO:0016020">
    <property type="term" value="C:membrane"/>
    <property type="evidence" value="ECO:0007669"/>
    <property type="project" value="UniProtKB-SubCell"/>
</dbReference>
<dbReference type="PANTHER" id="PTHR22950">
    <property type="entry name" value="AMINO ACID TRANSPORTER"/>
    <property type="match status" value="1"/>
</dbReference>
<reference evidence="7 8" key="1">
    <citation type="journal article" date="2023" name="Nat. Commun.">
        <title>Origin of minicircular mitochondrial genomes in red algae.</title>
        <authorList>
            <person name="Lee Y."/>
            <person name="Cho C.H."/>
            <person name="Lee Y.M."/>
            <person name="Park S.I."/>
            <person name="Yang J.H."/>
            <person name="West J.A."/>
            <person name="Bhattacharya D."/>
            <person name="Yoon H.S."/>
        </authorList>
    </citation>
    <scope>NUCLEOTIDE SEQUENCE [LARGE SCALE GENOMIC DNA]</scope>
    <source>
        <strain evidence="7 8">CCMP1338</strain>
        <tissue evidence="7">Whole cell</tissue>
    </source>
</reference>
<evidence type="ECO:0000256" key="4">
    <source>
        <dbReference type="ARBA" id="ARBA00023136"/>
    </source>
</evidence>
<comment type="subcellular location">
    <subcellularLocation>
        <location evidence="1">Membrane</location>
        <topology evidence="1">Multi-pass membrane protein</topology>
    </subcellularLocation>
</comment>
<accession>A0AAV8UNK1</accession>
<evidence type="ECO:0000259" key="6">
    <source>
        <dbReference type="Pfam" id="PF01490"/>
    </source>
</evidence>
<gene>
    <name evidence="7" type="ORF">NDN08_005983</name>
</gene>
<dbReference type="Pfam" id="PF01490">
    <property type="entry name" value="Aa_trans"/>
    <property type="match status" value="1"/>
</dbReference>
<sequence>MGGEFMDPEVMDPEHVGPHSDVDYDAEEAVVKGSNEDTAEGVNQFLHGHATRMKRSSPYHTYLAITALTINFVMVPGFFSGMGWALAVIVLCWAWSHSFITGLMLDKVCEDKPQILSYPDLGAYVAAKLTKGSKHGRLAGYWTTWAAQALGTYLVSVASMAFCAQFLQAIFPQPCYSWWIVIAYGVTIVLTQIPTFHETIGINLLSMSCFTALFILILVNMGITGPVENVSYSLGNADAILNGISGFSFAFGGHSVFLEARREMKRPEKFKYSIYGMYATLGFSMSVIGYTGYGLWGDQAQINILSNFDWNASITVGNVFMLMAFLAPLVIGNILTMMCIQTVLKIPLLGWRKPQKYGMPAGVTRTIFRVTLVTTELILALLIPFISDLVSLTGALSTTFLTFMFPCIAYWTIFNKRMTIYAKLGCALLIGLSFVVGFTGLYAAISGLISNASKFAPFHLPCSYLDL</sequence>
<feature type="domain" description="Amino acid transporter transmembrane" evidence="6">
    <location>
        <begin position="76"/>
        <end position="447"/>
    </location>
</feature>
<protein>
    <recommendedName>
        <fullName evidence="6">Amino acid transporter transmembrane domain-containing protein</fullName>
    </recommendedName>
</protein>
<dbReference type="EMBL" id="JAMWBK010000008">
    <property type="protein sequence ID" value="KAJ8902663.1"/>
    <property type="molecule type" value="Genomic_DNA"/>
</dbReference>
<feature type="transmembrane region" description="Helical" evidence="5">
    <location>
        <begin position="426"/>
        <end position="449"/>
    </location>
</feature>
<dbReference type="PANTHER" id="PTHR22950:SF461">
    <property type="entry name" value="AMINO ACID TRANSPORTER TRANSMEMBRANE DOMAIN-CONTAINING PROTEIN"/>
    <property type="match status" value="1"/>
</dbReference>
<organism evidence="7 8">
    <name type="scientific">Rhodosorus marinus</name>
    <dbReference type="NCBI Taxonomy" id="101924"/>
    <lineage>
        <taxon>Eukaryota</taxon>
        <taxon>Rhodophyta</taxon>
        <taxon>Stylonematophyceae</taxon>
        <taxon>Stylonematales</taxon>
        <taxon>Stylonemataceae</taxon>
        <taxon>Rhodosorus</taxon>
    </lineage>
</organism>
<dbReference type="AlphaFoldDB" id="A0AAV8UNK1"/>
<evidence type="ECO:0000256" key="3">
    <source>
        <dbReference type="ARBA" id="ARBA00022989"/>
    </source>
</evidence>
<dbReference type="Proteomes" id="UP001157974">
    <property type="component" value="Unassembled WGS sequence"/>
</dbReference>
<evidence type="ECO:0000313" key="8">
    <source>
        <dbReference type="Proteomes" id="UP001157974"/>
    </source>
</evidence>
<evidence type="ECO:0000313" key="7">
    <source>
        <dbReference type="EMBL" id="KAJ8902663.1"/>
    </source>
</evidence>
<feature type="transmembrane region" description="Helical" evidence="5">
    <location>
        <begin position="272"/>
        <end position="296"/>
    </location>
</feature>
<feature type="transmembrane region" description="Helical" evidence="5">
    <location>
        <begin position="239"/>
        <end position="260"/>
    </location>
</feature>
<feature type="transmembrane region" description="Helical" evidence="5">
    <location>
        <begin position="367"/>
        <end position="386"/>
    </location>
</feature>
<keyword evidence="4 5" id="KW-0472">Membrane</keyword>